<evidence type="ECO:0000256" key="1">
    <source>
        <dbReference type="SAM" id="MobiDB-lite"/>
    </source>
</evidence>
<protein>
    <submittedName>
        <fullName evidence="2">Uncharacterized protein</fullName>
    </submittedName>
</protein>
<gene>
    <name evidence="2" type="ORF">PMEA_00015322</name>
</gene>
<evidence type="ECO:0000313" key="3">
    <source>
        <dbReference type="Proteomes" id="UP001159428"/>
    </source>
</evidence>
<dbReference type="EMBL" id="CALNXJ010000027">
    <property type="protein sequence ID" value="CAH3132997.1"/>
    <property type="molecule type" value="Genomic_DNA"/>
</dbReference>
<name>A0AAU9X1B4_9CNID</name>
<reference evidence="2 3" key="1">
    <citation type="submission" date="2022-05" db="EMBL/GenBank/DDBJ databases">
        <authorList>
            <consortium name="Genoscope - CEA"/>
            <person name="William W."/>
        </authorList>
    </citation>
    <scope>NUCLEOTIDE SEQUENCE [LARGE SCALE GENOMIC DNA]</scope>
</reference>
<proteinExistence type="predicted"/>
<dbReference type="Proteomes" id="UP001159428">
    <property type="component" value="Unassembled WGS sequence"/>
</dbReference>
<accession>A0AAU9X1B4</accession>
<evidence type="ECO:0000313" key="2">
    <source>
        <dbReference type="EMBL" id="CAH3132997.1"/>
    </source>
</evidence>
<comment type="caution">
    <text evidence="2">The sequence shown here is derived from an EMBL/GenBank/DDBJ whole genome shotgun (WGS) entry which is preliminary data.</text>
</comment>
<sequence>MTTLSVKCFFKGIRADHYMPTPNSFYPEKIIKGEPPNIKRRPSKQSQISEGTGSKEEDKRREVVMREFVGEYGKGVRQENVRSKTKELTCTLPYALSMRPSVITASLEDYHDDVVTVRHNRRREISPFWLAILLQDVQLEVDGGNFLRKKVQFQWLNQTSDPLTYTPGDVCGRNSPNCTLTRVLGFTAEGSNITLTSEEDNRLCRLANGDLNNEDVGDDEDQTPEDERTSGESEREVSLPRLAGVSLSGRRTTRFQL</sequence>
<feature type="compositionally biased region" description="Basic and acidic residues" evidence="1">
    <location>
        <begin position="225"/>
        <end position="238"/>
    </location>
</feature>
<dbReference type="AlphaFoldDB" id="A0AAU9X1B4"/>
<feature type="region of interest" description="Disordered" evidence="1">
    <location>
        <begin position="28"/>
        <end position="59"/>
    </location>
</feature>
<feature type="region of interest" description="Disordered" evidence="1">
    <location>
        <begin position="208"/>
        <end position="257"/>
    </location>
</feature>
<organism evidence="2 3">
    <name type="scientific">Pocillopora meandrina</name>
    <dbReference type="NCBI Taxonomy" id="46732"/>
    <lineage>
        <taxon>Eukaryota</taxon>
        <taxon>Metazoa</taxon>
        <taxon>Cnidaria</taxon>
        <taxon>Anthozoa</taxon>
        <taxon>Hexacorallia</taxon>
        <taxon>Scleractinia</taxon>
        <taxon>Astrocoeniina</taxon>
        <taxon>Pocilloporidae</taxon>
        <taxon>Pocillopora</taxon>
    </lineage>
</organism>
<feature type="compositionally biased region" description="Acidic residues" evidence="1">
    <location>
        <begin position="212"/>
        <end position="224"/>
    </location>
</feature>
<keyword evidence="3" id="KW-1185">Reference proteome</keyword>